<feature type="compositionally biased region" description="Polar residues" evidence="2">
    <location>
        <begin position="460"/>
        <end position="475"/>
    </location>
</feature>
<dbReference type="AlphaFoldDB" id="A0A0C9VTZ9"/>
<evidence type="ECO:0000256" key="1">
    <source>
        <dbReference type="SAM" id="Coils"/>
    </source>
</evidence>
<organism evidence="3 4">
    <name type="scientific">Sphaerobolus stellatus (strain SS14)</name>
    <dbReference type="NCBI Taxonomy" id="990650"/>
    <lineage>
        <taxon>Eukaryota</taxon>
        <taxon>Fungi</taxon>
        <taxon>Dikarya</taxon>
        <taxon>Basidiomycota</taxon>
        <taxon>Agaricomycotina</taxon>
        <taxon>Agaricomycetes</taxon>
        <taxon>Phallomycetidae</taxon>
        <taxon>Geastrales</taxon>
        <taxon>Sphaerobolaceae</taxon>
        <taxon>Sphaerobolus</taxon>
    </lineage>
</organism>
<keyword evidence="4" id="KW-1185">Reference proteome</keyword>
<dbReference type="Proteomes" id="UP000054279">
    <property type="component" value="Unassembled WGS sequence"/>
</dbReference>
<evidence type="ECO:0000313" key="4">
    <source>
        <dbReference type="Proteomes" id="UP000054279"/>
    </source>
</evidence>
<feature type="coiled-coil region" evidence="1">
    <location>
        <begin position="300"/>
        <end position="327"/>
    </location>
</feature>
<reference evidence="3 4" key="1">
    <citation type="submission" date="2014-06" db="EMBL/GenBank/DDBJ databases">
        <title>Evolutionary Origins and Diversification of the Mycorrhizal Mutualists.</title>
        <authorList>
            <consortium name="DOE Joint Genome Institute"/>
            <consortium name="Mycorrhizal Genomics Consortium"/>
            <person name="Kohler A."/>
            <person name="Kuo A."/>
            <person name="Nagy L.G."/>
            <person name="Floudas D."/>
            <person name="Copeland A."/>
            <person name="Barry K.W."/>
            <person name="Cichocki N."/>
            <person name="Veneault-Fourrey C."/>
            <person name="LaButti K."/>
            <person name="Lindquist E.A."/>
            <person name="Lipzen A."/>
            <person name="Lundell T."/>
            <person name="Morin E."/>
            <person name="Murat C."/>
            <person name="Riley R."/>
            <person name="Ohm R."/>
            <person name="Sun H."/>
            <person name="Tunlid A."/>
            <person name="Henrissat B."/>
            <person name="Grigoriev I.V."/>
            <person name="Hibbett D.S."/>
            <person name="Martin F."/>
        </authorList>
    </citation>
    <scope>NUCLEOTIDE SEQUENCE [LARGE SCALE GENOMIC DNA]</scope>
    <source>
        <strain evidence="3 4">SS14</strain>
    </source>
</reference>
<keyword evidence="1" id="KW-0175">Coiled coil</keyword>
<feature type="region of interest" description="Disordered" evidence="2">
    <location>
        <begin position="456"/>
        <end position="480"/>
    </location>
</feature>
<evidence type="ECO:0000313" key="3">
    <source>
        <dbReference type="EMBL" id="KIJ41651.1"/>
    </source>
</evidence>
<sequence length="497" mass="55215">MQPFHRLSSVLPSPLRTRLPRSPPITPSVPTDSHPGQVDTHEDDLRMHYFAPYLKEIDDAYEEGTVLNWHRGECKSEPWGWPLNEEGQPFHPQQLDHTFQLYDIPMPTCPCESQGTGDSPPCKARIWIVSNPASSYRGEVAIACQRRNCGFWKSLSATFNSPDLITVNYQKRTSSGPGLIAFDPQHILDRQNLITPPTQFTKKARRTGYSGAVSKRKNTSDTSKLKNAIEKTYFTTPSENPTPVTIYSATTSPQFPPLNQLALCPDVSLTQQSASSGYAYDVFGPVSTHLPSPSTVSIDKYTLEEKHQSLQAEYQKVKNDLTILKIQYELEQSKSNRLARDISKCASDRFWGETGCLYFLPDCQDICRLNRDVPPLDGEALTQTLTSLFSPNGISKEALWCAIDICNCDRVFAKGYLHSVHARTCLDWPMTTRNASPSTSVLSPSTSESSFSVVEEMLTPDNSPISEPKGKSNTALGGPEFDIHSVWDRAIGSASAS</sequence>
<accession>A0A0C9VTZ9</accession>
<name>A0A0C9VTZ9_SPHS4</name>
<proteinExistence type="predicted"/>
<dbReference type="EMBL" id="KN837135">
    <property type="protein sequence ID" value="KIJ41651.1"/>
    <property type="molecule type" value="Genomic_DNA"/>
</dbReference>
<dbReference type="HOGENOM" id="CLU_530149_0_0_1"/>
<evidence type="ECO:0000256" key="2">
    <source>
        <dbReference type="SAM" id="MobiDB-lite"/>
    </source>
</evidence>
<feature type="compositionally biased region" description="Low complexity" evidence="2">
    <location>
        <begin position="1"/>
        <end position="17"/>
    </location>
</feature>
<protein>
    <submittedName>
        <fullName evidence="3">Uncharacterized protein</fullName>
    </submittedName>
</protein>
<gene>
    <name evidence="3" type="ORF">M422DRAFT_255269</name>
</gene>
<feature type="region of interest" description="Disordered" evidence="2">
    <location>
        <begin position="1"/>
        <end position="41"/>
    </location>
</feature>